<organism evidence="2 3">
    <name type="scientific">Edaphosphingomonas fennica</name>
    <dbReference type="NCBI Taxonomy" id="114404"/>
    <lineage>
        <taxon>Bacteria</taxon>
        <taxon>Pseudomonadati</taxon>
        <taxon>Pseudomonadota</taxon>
        <taxon>Alphaproteobacteria</taxon>
        <taxon>Sphingomonadales</taxon>
        <taxon>Rhizorhabdaceae</taxon>
        <taxon>Edaphosphingomonas</taxon>
    </lineage>
</organism>
<keyword evidence="3" id="KW-1185">Reference proteome</keyword>
<comment type="caution">
    <text evidence="2">The sequence shown here is derived from an EMBL/GenBank/DDBJ whole genome shotgun (WGS) entry which is preliminary data.</text>
</comment>
<dbReference type="Proteomes" id="UP000241206">
    <property type="component" value="Unassembled WGS sequence"/>
</dbReference>
<feature type="region of interest" description="Disordered" evidence="1">
    <location>
        <begin position="118"/>
        <end position="139"/>
    </location>
</feature>
<dbReference type="EMBL" id="PHHF01000049">
    <property type="protein sequence ID" value="PTD19912.1"/>
    <property type="molecule type" value="Genomic_DNA"/>
</dbReference>
<dbReference type="AlphaFoldDB" id="A0A2T4HVU2"/>
<reference evidence="2 3" key="1">
    <citation type="submission" date="2017-11" db="EMBL/GenBank/DDBJ databases">
        <title>Sphingomonas oleivorans sp. nov., isolated from oil-contaminated soil.</title>
        <authorList>
            <person name="Wang L."/>
            <person name="Chen L."/>
        </authorList>
    </citation>
    <scope>NUCLEOTIDE SEQUENCE [LARGE SCALE GENOMIC DNA]</scope>
    <source>
        <strain evidence="2 3">K101</strain>
    </source>
</reference>
<name>A0A2T4HVU2_9SPHN</name>
<evidence type="ECO:0000313" key="3">
    <source>
        <dbReference type="Proteomes" id="UP000241206"/>
    </source>
</evidence>
<evidence type="ECO:0008006" key="4">
    <source>
        <dbReference type="Google" id="ProtNLM"/>
    </source>
</evidence>
<sequence>MKPGRKAEAPSTKAARGTLRPFRDGLKNELVVPGDPPLMPDYLTAEAQDVWQEEIGRVMAAGVAEIDSSLFARYCSLEALVRQSFNAGREPPPASYLTVLRQYAELLGIAGRKSRVGKIADDPTKTRNPFARNGHRAKA</sequence>
<accession>A0A2T4HVU2</accession>
<proteinExistence type="predicted"/>
<gene>
    <name evidence="2" type="ORF">CV103_12035</name>
</gene>
<evidence type="ECO:0000313" key="2">
    <source>
        <dbReference type="EMBL" id="PTD19912.1"/>
    </source>
</evidence>
<protein>
    <recommendedName>
        <fullName evidence="4">Phage terminase small subunit P27 family</fullName>
    </recommendedName>
</protein>
<evidence type="ECO:0000256" key="1">
    <source>
        <dbReference type="SAM" id="MobiDB-lite"/>
    </source>
</evidence>